<evidence type="ECO:0000313" key="18">
    <source>
        <dbReference type="Proteomes" id="UP000315303"/>
    </source>
</evidence>
<evidence type="ECO:0000313" key="17">
    <source>
        <dbReference type="EMBL" id="TPH15188.1"/>
    </source>
</evidence>
<feature type="domain" description="TonB-dependent receptor plug" evidence="16">
    <location>
        <begin position="54"/>
        <end position="160"/>
    </location>
</feature>
<evidence type="ECO:0000256" key="4">
    <source>
        <dbReference type="ARBA" id="ARBA00022496"/>
    </source>
</evidence>
<evidence type="ECO:0000259" key="15">
    <source>
        <dbReference type="Pfam" id="PF00593"/>
    </source>
</evidence>
<keyword evidence="11 12" id="KW-0998">Cell outer membrane</keyword>
<evidence type="ECO:0000256" key="14">
    <source>
        <dbReference type="SAM" id="SignalP"/>
    </source>
</evidence>
<dbReference type="AlphaFoldDB" id="A0A502KU60"/>
<keyword evidence="4" id="KW-0410">Iron transport</keyword>
<evidence type="ECO:0000256" key="1">
    <source>
        <dbReference type="ARBA" id="ARBA00004571"/>
    </source>
</evidence>
<feature type="domain" description="TonB-dependent receptor-like beta-barrel" evidence="15">
    <location>
        <begin position="286"/>
        <end position="677"/>
    </location>
</feature>
<evidence type="ECO:0000256" key="6">
    <source>
        <dbReference type="ARBA" id="ARBA00022729"/>
    </source>
</evidence>
<evidence type="ECO:0000256" key="8">
    <source>
        <dbReference type="ARBA" id="ARBA00023065"/>
    </source>
</evidence>
<dbReference type="PANTHER" id="PTHR32552">
    <property type="entry name" value="FERRICHROME IRON RECEPTOR-RELATED"/>
    <property type="match status" value="1"/>
</dbReference>
<dbReference type="OrthoDB" id="9760620at2"/>
<keyword evidence="6 14" id="KW-0732">Signal</keyword>
<comment type="caution">
    <text evidence="17">The sequence shown here is derived from an EMBL/GenBank/DDBJ whole genome shotgun (WGS) entry which is preliminary data.</text>
</comment>
<protein>
    <submittedName>
        <fullName evidence="17">TonB-dependent receptor</fullName>
    </submittedName>
</protein>
<dbReference type="SUPFAM" id="SSF56935">
    <property type="entry name" value="Porins"/>
    <property type="match status" value="1"/>
</dbReference>
<feature type="chain" id="PRO_5021343554" evidence="14">
    <location>
        <begin position="23"/>
        <end position="711"/>
    </location>
</feature>
<dbReference type="GO" id="GO:0015344">
    <property type="term" value="F:siderophore uptake transmembrane transporter activity"/>
    <property type="evidence" value="ECO:0007669"/>
    <property type="project" value="TreeGrafter"/>
</dbReference>
<dbReference type="Pfam" id="PF00593">
    <property type="entry name" value="TonB_dep_Rec_b-barrel"/>
    <property type="match status" value="1"/>
</dbReference>
<dbReference type="PANTHER" id="PTHR32552:SF68">
    <property type="entry name" value="FERRICHROME OUTER MEMBRANE TRANSPORTER_PHAGE RECEPTOR"/>
    <property type="match status" value="1"/>
</dbReference>
<dbReference type="Gene3D" id="2.40.170.20">
    <property type="entry name" value="TonB-dependent receptor, beta-barrel domain"/>
    <property type="match status" value="1"/>
</dbReference>
<evidence type="ECO:0000256" key="5">
    <source>
        <dbReference type="ARBA" id="ARBA00022692"/>
    </source>
</evidence>
<sequence length="711" mass="80165">MKQSFKLSILAILLANTYQAIAVNQPLPNGDEGAENAVERIIVTATRKETLDTDLAMSVHGIGKEELQMDNGQHVAESLNSISGVLIDQLSGGQGHKAAIRMPINVSGYYLYLQDNVPLQSPAFFNHNALWWSSFNSNVARMEVLKGAGTALYGSGAVAATVNILSEGVSDTPETSMDVMLGEDRYGKVQVSHSNRINDDNGFRASASYLTNDGWRDHTGSERAEINLRHEYEISNKQRLVTSFVASDLEQEMASGLKDKELDKIFESDWTDSGLSDEVLASDPLRKTQYMKLSSQWDYDDNENYYSMIPYLRYRTNDYTATWNQNMPKVESQVVTFGLLGLVNFEHSDSSETTIGFDLELTEGDQLSYQPLDHETEPNWKGETDFFSEGELFYDDTTRYSSLSPYFQHKRALTERLDLTVGARYDYAKYEFDNHLGVFGDIGHGKISIEDRDDDFSHLSPKASLNYHLSETSSTYFRYANSFRIPTAGSLYHLTTKDSGEAKAVDPETSDTFEIGYKANFDNIIFDAAIYYMDVDDGIVHAYNTNGQRYLTNASRVIHKGLEAALDWTISQEFNISLAYSKSKHEFDEHEDYSGNEMKMAPDYIANARLRYLPSYLAGFSGMLEVQSIGEYWMDDTNSTDPETGLERIYGGYTIANLKARYEVNSQLSLHARVLNLTDKVYAQEAEYRYGKYSIAPGAPRTVYVGVNYQW</sequence>
<dbReference type="Pfam" id="PF07715">
    <property type="entry name" value="Plug"/>
    <property type="match status" value="1"/>
</dbReference>
<name>A0A502KU60_9GAMM</name>
<keyword evidence="9 13" id="KW-0798">TonB box</keyword>
<evidence type="ECO:0000259" key="16">
    <source>
        <dbReference type="Pfam" id="PF07715"/>
    </source>
</evidence>
<accession>A0A502KU60</accession>
<keyword evidence="3 12" id="KW-1134">Transmembrane beta strand</keyword>
<dbReference type="PROSITE" id="PS52016">
    <property type="entry name" value="TONB_DEPENDENT_REC_3"/>
    <property type="match status" value="1"/>
</dbReference>
<keyword evidence="8" id="KW-0406">Ion transport</keyword>
<dbReference type="InterPro" id="IPR012910">
    <property type="entry name" value="Plug_dom"/>
</dbReference>
<comment type="subcellular location">
    <subcellularLocation>
        <location evidence="1 12">Cell outer membrane</location>
        <topology evidence="1 12">Multi-pass membrane protein</topology>
    </subcellularLocation>
</comment>
<dbReference type="InterPro" id="IPR037066">
    <property type="entry name" value="Plug_dom_sf"/>
</dbReference>
<keyword evidence="10 12" id="KW-0472">Membrane</keyword>
<keyword evidence="2 12" id="KW-0813">Transport</keyword>
<proteinExistence type="inferred from homology"/>
<dbReference type="InterPro" id="IPR000531">
    <property type="entry name" value="Beta-barrel_TonB"/>
</dbReference>
<dbReference type="Gene3D" id="2.170.130.10">
    <property type="entry name" value="TonB-dependent receptor, plug domain"/>
    <property type="match status" value="1"/>
</dbReference>
<keyword evidence="7" id="KW-0408">Iron</keyword>
<dbReference type="EMBL" id="SAWY01000020">
    <property type="protein sequence ID" value="TPH15188.1"/>
    <property type="molecule type" value="Genomic_DNA"/>
</dbReference>
<dbReference type="RefSeq" id="WP_140603343.1">
    <property type="nucleotide sequence ID" value="NZ_SAWY01000020.1"/>
</dbReference>
<evidence type="ECO:0000256" key="7">
    <source>
        <dbReference type="ARBA" id="ARBA00023004"/>
    </source>
</evidence>
<evidence type="ECO:0000256" key="9">
    <source>
        <dbReference type="ARBA" id="ARBA00023077"/>
    </source>
</evidence>
<organism evidence="17 18">
    <name type="scientific">Litorilituus lipolyticus</name>
    <dbReference type="NCBI Taxonomy" id="2491017"/>
    <lineage>
        <taxon>Bacteria</taxon>
        <taxon>Pseudomonadati</taxon>
        <taxon>Pseudomonadota</taxon>
        <taxon>Gammaproteobacteria</taxon>
        <taxon>Alteromonadales</taxon>
        <taxon>Colwelliaceae</taxon>
        <taxon>Litorilituus</taxon>
    </lineage>
</organism>
<evidence type="ECO:0000256" key="12">
    <source>
        <dbReference type="PROSITE-ProRule" id="PRU01360"/>
    </source>
</evidence>
<dbReference type="InterPro" id="IPR036942">
    <property type="entry name" value="Beta-barrel_TonB_sf"/>
</dbReference>
<evidence type="ECO:0000256" key="10">
    <source>
        <dbReference type="ARBA" id="ARBA00023136"/>
    </source>
</evidence>
<dbReference type="CDD" id="cd01347">
    <property type="entry name" value="ligand_gated_channel"/>
    <property type="match status" value="1"/>
</dbReference>
<dbReference type="Proteomes" id="UP000315303">
    <property type="component" value="Unassembled WGS sequence"/>
</dbReference>
<comment type="similarity">
    <text evidence="12 13">Belongs to the TonB-dependent receptor family.</text>
</comment>
<evidence type="ECO:0000256" key="11">
    <source>
        <dbReference type="ARBA" id="ARBA00023237"/>
    </source>
</evidence>
<dbReference type="GO" id="GO:0009279">
    <property type="term" value="C:cell outer membrane"/>
    <property type="evidence" value="ECO:0007669"/>
    <property type="project" value="UniProtKB-SubCell"/>
</dbReference>
<gene>
    <name evidence="17" type="ORF">EPA86_10255</name>
</gene>
<keyword evidence="17" id="KW-0675">Receptor</keyword>
<evidence type="ECO:0000256" key="3">
    <source>
        <dbReference type="ARBA" id="ARBA00022452"/>
    </source>
</evidence>
<dbReference type="InterPro" id="IPR039426">
    <property type="entry name" value="TonB-dep_rcpt-like"/>
</dbReference>
<keyword evidence="18" id="KW-1185">Reference proteome</keyword>
<reference evidence="17 18" key="1">
    <citation type="submission" date="2019-01" db="EMBL/GenBank/DDBJ databases">
        <title>Litorilituus lipolytica sp. nov., isolated from intertidal sand of the Yellow Sea in China.</title>
        <authorList>
            <person name="Liu A."/>
        </authorList>
    </citation>
    <scope>NUCLEOTIDE SEQUENCE [LARGE SCALE GENOMIC DNA]</scope>
    <source>
        <strain evidence="17 18">RZ04</strain>
    </source>
</reference>
<evidence type="ECO:0000256" key="13">
    <source>
        <dbReference type="RuleBase" id="RU003357"/>
    </source>
</evidence>
<keyword evidence="5 12" id="KW-0812">Transmembrane</keyword>
<feature type="signal peptide" evidence="14">
    <location>
        <begin position="1"/>
        <end position="22"/>
    </location>
</feature>
<evidence type="ECO:0000256" key="2">
    <source>
        <dbReference type="ARBA" id="ARBA00022448"/>
    </source>
</evidence>